<evidence type="ECO:0000313" key="3">
    <source>
        <dbReference type="Proteomes" id="UP000287352"/>
    </source>
</evidence>
<comment type="caution">
    <text evidence="2">The sequence shown here is derived from an EMBL/GenBank/DDBJ whole genome shotgun (WGS) entry which is preliminary data.</text>
</comment>
<dbReference type="EMBL" id="BIFR01000001">
    <property type="protein sequence ID" value="GCE11007.1"/>
    <property type="molecule type" value="Genomic_DNA"/>
</dbReference>
<name>A0A401ZVY7_9CHLR</name>
<dbReference type="PANTHER" id="PTHR33877:SF1">
    <property type="entry name" value="TYPE IV METHYL-DIRECTED RESTRICTION ENZYME ECOKMCRA"/>
    <property type="match status" value="1"/>
</dbReference>
<gene>
    <name evidence="2" type="ORF">KTT_08660</name>
</gene>
<dbReference type="Gene3D" id="1.10.30.50">
    <property type="match status" value="1"/>
</dbReference>
<dbReference type="AlphaFoldDB" id="A0A401ZVY7"/>
<dbReference type="InterPro" id="IPR029471">
    <property type="entry name" value="HNH_5"/>
</dbReference>
<organism evidence="2 3">
    <name type="scientific">Tengunoibacter tsumagoiensis</name>
    <dbReference type="NCBI Taxonomy" id="2014871"/>
    <lineage>
        <taxon>Bacteria</taxon>
        <taxon>Bacillati</taxon>
        <taxon>Chloroflexota</taxon>
        <taxon>Ktedonobacteria</taxon>
        <taxon>Ktedonobacterales</taxon>
        <taxon>Dictyobacteraceae</taxon>
        <taxon>Tengunoibacter</taxon>
    </lineage>
</organism>
<dbReference type="RefSeq" id="WP_126578573.1">
    <property type="nucleotide sequence ID" value="NZ_BIFR01000001.1"/>
</dbReference>
<dbReference type="SMART" id="SM00507">
    <property type="entry name" value="HNHc"/>
    <property type="match status" value="1"/>
</dbReference>
<dbReference type="Pfam" id="PF14239">
    <property type="entry name" value="RRXRR"/>
    <property type="match status" value="1"/>
</dbReference>
<proteinExistence type="predicted"/>
<protein>
    <recommendedName>
        <fullName evidence="1">HNH nuclease domain-containing protein</fullName>
    </recommendedName>
</protein>
<dbReference type="Pfam" id="PF14279">
    <property type="entry name" value="HNH_5"/>
    <property type="match status" value="1"/>
</dbReference>
<feature type="domain" description="HNH nuclease" evidence="1">
    <location>
        <begin position="185"/>
        <end position="236"/>
    </location>
</feature>
<keyword evidence="3" id="KW-1185">Reference proteome</keyword>
<dbReference type="InterPro" id="IPR025938">
    <property type="entry name" value="RRXRR_dom"/>
</dbReference>
<dbReference type="PANTHER" id="PTHR33877">
    <property type="entry name" value="SLL1193 PROTEIN"/>
    <property type="match status" value="1"/>
</dbReference>
<dbReference type="NCBIfam" id="NF040563">
    <property type="entry name" value="guided_IscB"/>
    <property type="match status" value="1"/>
</dbReference>
<reference evidence="3" key="1">
    <citation type="submission" date="2018-12" db="EMBL/GenBank/DDBJ databases">
        <title>Tengunoibacter tsumagoiensis gen. nov., sp. nov., Dictyobacter kobayashii sp. nov., D. alpinus sp. nov., and D. joshuensis sp. nov. and description of Dictyobacteraceae fam. nov. within the order Ktedonobacterales isolated from Tengu-no-mugimeshi.</title>
        <authorList>
            <person name="Wang C.M."/>
            <person name="Zheng Y."/>
            <person name="Sakai Y."/>
            <person name="Toyoda A."/>
            <person name="Minakuchi Y."/>
            <person name="Abe K."/>
            <person name="Yokota A."/>
            <person name="Yabe S."/>
        </authorList>
    </citation>
    <scope>NUCLEOTIDE SEQUENCE [LARGE SCALE GENOMIC DNA]</scope>
    <source>
        <strain evidence="3">Uno3</strain>
    </source>
</reference>
<evidence type="ECO:0000313" key="2">
    <source>
        <dbReference type="EMBL" id="GCE11007.1"/>
    </source>
</evidence>
<dbReference type="Proteomes" id="UP000287352">
    <property type="component" value="Unassembled WGS sequence"/>
</dbReference>
<dbReference type="InterPro" id="IPR003615">
    <property type="entry name" value="HNH_nuc"/>
</dbReference>
<dbReference type="OrthoDB" id="147034at2"/>
<dbReference type="CDD" id="cd00085">
    <property type="entry name" value="HNHc"/>
    <property type="match status" value="1"/>
</dbReference>
<dbReference type="InterPro" id="IPR047693">
    <property type="entry name" value="RNA-guided_IscB-like"/>
</dbReference>
<dbReference type="InterPro" id="IPR052892">
    <property type="entry name" value="NA-targeting_endonuclease"/>
</dbReference>
<evidence type="ECO:0000259" key="1">
    <source>
        <dbReference type="SMART" id="SM00507"/>
    </source>
</evidence>
<accession>A0A401ZVY7</accession>
<sequence length="432" mass="49351">MSCVFVVDANRTPLDPVHPGRARWLLKQKKAAILRRYPFTILLKTEHTDEPGQLLRLKIDPGSKTTGIAVVNDTTGQVVFAAEVHHRGQVIKKRLDDRRGVRRSRRQRKTRYRPARWANRRKKEGWLAPSIESRIHNVITWVNRIRRWCPIGAISQELVKFDLQKMEHPEITGREYQQGTLYGYELREYLLQKWQRRCSYCQQENVPLQVEHIVPRAKGGTNRASNVCLACDACNKAKGTQDLAVFLAKKPDLLKKIQAQAKAPLKDAAAVNATRWHLYQRLKATGLPIECGSGGLTKYNRTQRGLEKTHWLDSCCVGMSTPKLLGTTHVRPLFIQAMGHGSRQMCVTDATGFPKQHKARCKHSFGYQTGDIVKAIIPKGKYRGTYEGRIIIRHRPSFRLGTFDVHPQYLRCIHRADGFRYAQKGDGNSSHP</sequence>